<protein>
    <recommendedName>
        <fullName evidence="3">3D domain-containing protein</fullName>
    </recommendedName>
</protein>
<evidence type="ECO:0008006" key="3">
    <source>
        <dbReference type="Google" id="ProtNLM"/>
    </source>
</evidence>
<evidence type="ECO:0000313" key="1">
    <source>
        <dbReference type="EMBL" id="OGD43036.1"/>
    </source>
</evidence>
<comment type="caution">
    <text evidence="1">The sequence shown here is derived from an EMBL/GenBank/DDBJ whole genome shotgun (WGS) entry which is preliminary data.</text>
</comment>
<gene>
    <name evidence="1" type="ORF">A2567_03005</name>
</gene>
<name>A0A1F5CJK0_9BACT</name>
<dbReference type="Proteomes" id="UP000178974">
    <property type="component" value="Unassembled WGS sequence"/>
</dbReference>
<dbReference type="AlphaFoldDB" id="A0A1F5CJK0"/>
<sequence length="103" mass="11496">MTVNIPALKIAKVVLTAYSSTPDQTDSTPFITALGTRTRDGVIAANFLAFGTKVQIPEIFGDKVFTVEDRMAKKHDDKIDIWFPERRLAKKFGIQEAEVIILD</sequence>
<accession>A0A1F5CJK0</accession>
<organism evidence="1 2">
    <name type="scientific">Candidatus Azambacteria bacterium RIFOXYD1_FULL_42_11</name>
    <dbReference type="NCBI Taxonomy" id="1797310"/>
    <lineage>
        <taxon>Bacteria</taxon>
        <taxon>Candidatus Azamiibacteriota</taxon>
    </lineage>
</organism>
<dbReference type="CDD" id="cd22784">
    <property type="entry name" value="DPBB_MltA_YuiC-like"/>
    <property type="match status" value="1"/>
</dbReference>
<dbReference type="EMBL" id="MEZA01000010">
    <property type="protein sequence ID" value="OGD43036.1"/>
    <property type="molecule type" value="Genomic_DNA"/>
</dbReference>
<proteinExistence type="predicted"/>
<evidence type="ECO:0000313" key="2">
    <source>
        <dbReference type="Proteomes" id="UP000178974"/>
    </source>
</evidence>
<reference evidence="1 2" key="1">
    <citation type="journal article" date="2016" name="Nat. Commun.">
        <title>Thousands of microbial genomes shed light on interconnected biogeochemical processes in an aquifer system.</title>
        <authorList>
            <person name="Anantharaman K."/>
            <person name="Brown C.T."/>
            <person name="Hug L.A."/>
            <person name="Sharon I."/>
            <person name="Castelle C.J."/>
            <person name="Probst A.J."/>
            <person name="Thomas B.C."/>
            <person name="Singh A."/>
            <person name="Wilkins M.J."/>
            <person name="Karaoz U."/>
            <person name="Brodie E.L."/>
            <person name="Williams K.H."/>
            <person name="Hubbard S.S."/>
            <person name="Banfield J.F."/>
        </authorList>
    </citation>
    <scope>NUCLEOTIDE SEQUENCE [LARGE SCALE GENOMIC DNA]</scope>
</reference>